<dbReference type="EMBL" id="CP053881">
    <property type="protein sequence ID" value="QWL64243.1"/>
    <property type="molecule type" value="Genomic_DNA"/>
</dbReference>
<dbReference type="RefSeq" id="WP_215802028.1">
    <property type="nucleotide sequence ID" value="NZ_CP053881.1"/>
</dbReference>
<dbReference type="Proteomes" id="UP000679312">
    <property type="component" value="Chromosome"/>
</dbReference>
<keyword evidence="1" id="KW-0812">Transmembrane</keyword>
<name>A0ABD7ET40_AERJA</name>
<dbReference type="AlphaFoldDB" id="A0ABD7ET40"/>
<proteinExistence type="predicted"/>
<organism evidence="2 3">
    <name type="scientific">Aeromonas jandaei</name>
    <dbReference type="NCBI Taxonomy" id="650"/>
    <lineage>
        <taxon>Bacteria</taxon>
        <taxon>Pseudomonadati</taxon>
        <taxon>Pseudomonadota</taxon>
        <taxon>Gammaproteobacteria</taxon>
        <taxon>Aeromonadales</taxon>
        <taxon>Aeromonadaceae</taxon>
        <taxon>Aeromonas</taxon>
    </lineage>
</organism>
<evidence type="ECO:0008006" key="4">
    <source>
        <dbReference type="Google" id="ProtNLM"/>
    </source>
</evidence>
<evidence type="ECO:0000313" key="2">
    <source>
        <dbReference type="EMBL" id="QWL64243.1"/>
    </source>
</evidence>
<sequence>MYMFFPFLLALITGISILLNKRGASYLLWALLLVVTLLSFMHHVTDPLTLSF</sequence>
<dbReference type="Pfam" id="PF19455">
    <property type="entry name" value="DUF5993"/>
    <property type="match status" value="1"/>
</dbReference>
<dbReference type="InterPro" id="IPR046035">
    <property type="entry name" value="DUF5993"/>
</dbReference>
<feature type="transmembrane region" description="Helical" evidence="1">
    <location>
        <begin position="26"/>
        <end position="44"/>
    </location>
</feature>
<keyword evidence="1" id="KW-1133">Transmembrane helix</keyword>
<reference evidence="2 3" key="1">
    <citation type="journal article" date="2021" name="Front. Microbiol.">
        <title>Prevalence and Genetic Analysis of Chromosomal mcr-3/7 in Aeromonas From U.S. Animal-Derived Samples.</title>
        <authorList>
            <person name="Wang Y."/>
            <person name="Hou N."/>
            <person name="Rasooly R."/>
            <person name="Gu Y."/>
            <person name="He X."/>
        </authorList>
    </citation>
    <scope>NUCLEOTIDE SEQUENCE [LARGE SCALE GENOMIC DNA]</scope>
    <source>
        <strain evidence="2 3">4608</strain>
    </source>
</reference>
<keyword evidence="1" id="KW-0472">Membrane</keyword>
<gene>
    <name evidence="2" type="ORF">HQ399_19340</name>
</gene>
<evidence type="ECO:0000256" key="1">
    <source>
        <dbReference type="SAM" id="Phobius"/>
    </source>
</evidence>
<evidence type="ECO:0000313" key="3">
    <source>
        <dbReference type="Proteomes" id="UP000679312"/>
    </source>
</evidence>
<protein>
    <recommendedName>
        <fullName evidence="4">Inner membrane protein</fullName>
    </recommendedName>
</protein>
<accession>A0ABD7ET40</accession>